<protein>
    <recommendedName>
        <fullName evidence="9">rRNA methyltransferase 1, mitochondrial</fullName>
    </recommendedName>
</protein>
<dbReference type="eggNOG" id="KOG0838">
    <property type="taxonomic scope" value="Eukaryota"/>
</dbReference>
<gene>
    <name evidence="12" type="ORF">G210_0825</name>
</gene>
<dbReference type="Gene3D" id="3.30.1330.30">
    <property type="match status" value="1"/>
</dbReference>
<keyword evidence="8" id="KW-0496">Mitochondrion</keyword>
<feature type="region of interest" description="Disordered" evidence="10">
    <location>
        <begin position="84"/>
        <end position="139"/>
    </location>
</feature>
<dbReference type="CDD" id="cd18105">
    <property type="entry name" value="SpoU-like_MRM1"/>
    <property type="match status" value="1"/>
</dbReference>
<dbReference type="SMART" id="SM00967">
    <property type="entry name" value="SpoU_sub_bind"/>
    <property type="match status" value="1"/>
</dbReference>
<evidence type="ECO:0000313" key="13">
    <source>
        <dbReference type="Proteomes" id="UP000011777"/>
    </source>
</evidence>
<dbReference type="OMA" id="RKYAHVH"/>
<reference evidence="12 13" key="1">
    <citation type="submission" date="2013-02" db="EMBL/GenBank/DDBJ databases">
        <title>Genome sequence of Candida maltosa Xu316, a potential industrial strain for xylitol and ethanol production.</title>
        <authorList>
            <person name="Yu J."/>
            <person name="Wang Q."/>
            <person name="Geng X."/>
            <person name="Bao W."/>
            <person name="He P."/>
            <person name="Cai J."/>
        </authorList>
    </citation>
    <scope>NUCLEOTIDE SEQUENCE [LARGE SCALE GENOMIC DNA]</scope>
    <source>
        <strain evidence="13">Xu316</strain>
    </source>
</reference>
<dbReference type="InterPro" id="IPR047182">
    <property type="entry name" value="MRM1"/>
</dbReference>
<evidence type="ECO:0000313" key="12">
    <source>
        <dbReference type="EMBL" id="EMG50789.1"/>
    </source>
</evidence>
<dbReference type="AlphaFoldDB" id="M3K7F4"/>
<evidence type="ECO:0000256" key="5">
    <source>
        <dbReference type="ARBA" id="ARBA00022679"/>
    </source>
</evidence>
<feature type="compositionally biased region" description="Basic and acidic residues" evidence="10">
    <location>
        <begin position="101"/>
        <end position="135"/>
    </location>
</feature>
<dbReference type="PANTHER" id="PTHR46103:SF1">
    <property type="entry name" value="RRNA METHYLTRANSFERASE 1, MITOCHONDRIAL"/>
    <property type="match status" value="1"/>
</dbReference>
<dbReference type="OrthoDB" id="270651at2759"/>
<dbReference type="HOGENOM" id="CLU_021322_5_1_1"/>
<feature type="region of interest" description="Disordered" evidence="10">
    <location>
        <begin position="25"/>
        <end position="61"/>
    </location>
</feature>
<evidence type="ECO:0000256" key="1">
    <source>
        <dbReference type="ARBA" id="ARBA00004173"/>
    </source>
</evidence>
<organism evidence="12 13">
    <name type="scientific">Candida maltosa (strain Xu316)</name>
    <name type="common">Yeast</name>
    <dbReference type="NCBI Taxonomy" id="1245528"/>
    <lineage>
        <taxon>Eukaryota</taxon>
        <taxon>Fungi</taxon>
        <taxon>Dikarya</taxon>
        <taxon>Ascomycota</taxon>
        <taxon>Saccharomycotina</taxon>
        <taxon>Pichiomycetes</taxon>
        <taxon>Debaryomycetaceae</taxon>
        <taxon>Candida/Lodderomyces clade</taxon>
        <taxon>Candida</taxon>
    </lineage>
</organism>
<keyword evidence="5" id="KW-0808">Transferase</keyword>
<dbReference type="InterPro" id="IPR001537">
    <property type="entry name" value="SpoU_MeTrfase"/>
</dbReference>
<dbReference type="InterPro" id="IPR013123">
    <property type="entry name" value="SpoU_subst-bd"/>
</dbReference>
<dbReference type="InterPro" id="IPR029064">
    <property type="entry name" value="Ribosomal_eL30-like_sf"/>
</dbReference>
<dbReference type="Pfam" id="PF08032">
    <property type="entry name" value="SpoU_sub_bind"/>
    <property type="match status" value="1"/>
</dbReference>
<sequence length="449" mass="51005">MSVFTTPQHRSFSIASVLLKSVSRPTRGRFNSSSKPHQTKTRDEFSSFSKNFPTKAPTLKPWEKKNIDKDSFFKRKYGNISPESRQALDKKVERQRRFRDMKKSHVKEIEQKVRSERDRSRMERDSNRRPSRDNQYDDDTVFASKRNDTFFDYVFGTHPVKSVLLAGKRIVHELYVYNNTDPSITEIAEEKYNITAKHVRDKHALNVLCNNGVHNGVVLRTNKLEVPHINELGHAENGEYTFSMESLEDGSNVVQNKPVVREAPEEQEQEELFPLVLYLDEITDPQNMGSIIRSAYFFGVDMIVLPDHTTAKLGPIANKASAGTLDLIDIYQTNSGLKFMEAARKNGWNVISTSGKPDDVSRGELKDKHTKTETQLKSKFIELDQLRIILKTTPVVLIIGSEGAGVRTNMKLRSDFLVGVPKYRPNDSQLDSLNVGVATGIILQSCLGK</sequence>
<dbReference type="InterPro" id="IPR004441">
    <property type="entry name" value="rRNA_MeTrfase_TrmH"/>
</dbReference>
<dbReference type="PANTHER" id="PTHR46103">
    <property type="entry name" value="RRNA METHYLTRANSFERASE 1, MITOCHONDRIAL"/>
    <property type="match status" value="1"/>
</dbReference>
<keyword evidence="4" id="KW-0489">Methyltransferase</keyword>
<dbReference type="Gene3D" id="3.40.1280.10">
    <property type="match status" value="1"/>
</dbReference>
<evidence type="ECO:0000256" key="3">
    <source>
        <dbReference type="ARBA" id="ARBA00022552"/>
    </source>
</evidence>
<evidence type="ECO:0000256" key="2">
    <source>
        <dbReference type="ARBA" id="ARBA00007228"/>
    </source>
</evidence>
<evidence type="ECO:0000259" key="11">
    <source>
        <dbReference type="SMART" id="SM00967"/>
    </source>
</evidence>
<evidence type="ECO:0000256" key="7">
    <source>
        <dbReference type="ARBA" id="ARBA00022946"/>
    </source>
</evidence>
<keyword evidence="7" id="KW-0809">Transit peptide</keyword>
<evidence type="ECO:0000256" key="6">
    <source>
        <dbReference type="ARBA" id="ARBA00022691"/>
    </source>
</evidence>
<evidence type="ECO:0000256" key="9">
    <source>
        <dbReference type="ARBA" id="ARBA00034881"/>
    </source>
</evidence>
<keyword evidence="3" id="KW-0698">rRNA processing</keyword>
<dbReference type="SUPFAM" id="SSF75217">
    <property type="entry name" value="alpha/beta knot"/>
    <property type="match status" value="1"/>
</dbReference>
<dbReference type="GO" id="GO:0003723">
    <property type="term" value="F:RNA binding"/>
    <property type="evidence" value="ECO:0007669"/>
    <property type="project" value="InterPro"/>
</dbReference>
<dbReference type="Proteomes" id="UP000011777">
    <property type="component" value="Unassembled WGS sequence"/>
</dbReference>
<dbReference type="STRING" id="1245528.M3K7F4"/>
<name>M3K7F4_CANMX</name>
<keyword evidence="13" id="KW-1185">Reference proteome</keyword>
<evidence type="ECO:0000256" key="8">
    <source>
        <dbReference type="ARBA" id="ARBA00023128"/>
    </source>
</evidence>
<dbReference type="GO" id="GO:0005739">
    <property type="term" value="C:mitochondrion"/>
    <property type="evidence" value="ECO:0007669"/>
    <property type="project" value="UniProtKB-SubCell"/>
</dbReference>
<dbReference type="InterPro" id="IPR029026">
    <property type="entry name" value="tRNA_m1G_MTases_N"/>
</dbReference>
<evidence type="ECO:0000256" key="4">
    <source>
        <dbReference type="ARBA" id="ARBA00022603"/>
    </source>
</evidence>
<dbReference type="InterPro" id="IPR047261">
    <property type="entry name" value="MRM1_MeTrfase_dom"/>
</dbReference>
<dbReference type="NCBIfam" id="TIGR00186">
    <property type="entry name" value="rRNA_methyl_3"/>
    <property type="match status" value="1"/>
</dbReference>
<proteinExistence type="inferred from homology"/>
<dbReference type="InterPro" id="IPR029028">
    <property type="entry name" value="Alpha/beta_knot_MTases"/>
</dbReference>
<dbReference type="GO" id="GO:0016435">
    <property type="term" value="F:rRNA (guanine) methyltransferase activity"/>
    <property type="evidence" value="ECO:0007669"/>
    <property type="project" value="TreeGrafter"/>
</dbReference>
<accession>M3K7F4</accession>
<keyword evidence="6" id="KW-0949">S-adenosyl-L-methionine</keyword>
<comment type="similarity">
    <text evidence="2">Belongs to the class IV-like SAM-binding methyltransferase superfamily. RNA methyltransferase TrmH family.</text>
</comment>
<comment type="caution">
    <text evidence="12">The sequence shown here is derived from an EMBL/GenBank/DDBJ whole genome shotgun (WGS) entry which is preliminary data.</text>
</comment>
<dbReference type="EMBL" id="AOGT01000115">
    <property type="protein sequence ID" value="EMG50789.1"/>
    <property type="molecule type" value="Genomic_DNA"/>
</dbReference>
<feature type="domain" description="RNA 2-O ribose methyltransferase substrate binding" evidence="11">
    <location>
        <begin position="153"/>
        <end position="227"/>
    </location>
</feature>
<dbReference type="Pfam" id="PF00588">
    <property type="entry name" value="SpoU_methylase"/>
    <property type="match status" value="1"/>
</dbReference>
<evidence type="ECO:0000256" key="10">
    <source>
        <dbReference type="SAM" id="MobiDB-lite"/>
    </source>
</evidence>
<dbReference type="SUPFAM" id="SSF55315">
    <property type="entry name" value="L30e-like"/>
    <property type="match status" value="1"/>
</dbReference>
<comment type="subcellular location">
    <subcellularLocation>
        <location evidence="1">Mitochondrion</location>
    </subcellularLocation>
</comment>